<dbReference type="NCBIfam" id="TIGR01766">
    <property type="entry name" value="IS200/IS605 family accessory protein TnpB-like domain"/>
    <property type="match status" value="1"/>
</dbReference>
<keyword evidence="4" id="KW-0862">Zinc</keyword>
<comment type="similarity">
    <text evidence="1">In the C-terminal section; belongs to the transposase 35 family.</text>
</comment>
<dbReference type="InterPro" id="IPR010095">
    <property type="entry name" value="Cas12f1-like_TNB"/>
</dbReference>
<evidence type="ECO:0000259" key="10">
    <source>
        <dbReference type="Pfam" id="PF12323"/>
    </source>
</evidence>
<evidence type="ECO:0000256" key="2">
    <source>
        <dbReference type="ARBA" id="ARBA00022578"/>
    </source>
</evidence>
<dbReference type="NCBIfam" id="NF040570">
    <property type="entry name" value="guided_TnpB"/>
    <property type="match status" value="1"/>
</dbReference>
<evidence type="ECO:0000256" key="1">
    <source>
        <dbReference type="ARBA" id="ARBA00008761"/>
    </source>
</evidence>
<keyword evidence="3" id="KW-0479">Metal-binding</keyword>
<name>A0ABR7KAK6_9FIRM</name>
<comment type="caution">
    <text evidence="11">The sequence shown here is derived from an EMBL/GenBank/DDBJ whole genome shotgun (WGS) entry which is preliminary data.</text>
</comment>
<dbReference type="InterPro" id="IPR001959">
    <property type="entry name" value="Transposase"/>
</dbReference>
<feature type="coiled-coil region" evidence="7">
    <location>
        <begin position="212"/>
        <end position="271"/>
    </location>
</feature>
<dbReference type="Pfam" id="PF07282">
    <property type="entry name" value="Cas12f1-like_TNB"/>
    <property type="match status" value="1"/>
</dbReference>
<keyword evidence="2" id="KW-0815">Transposition</keyword>
<evidence type="ECO:0000313" key="12">
    <source>
        <dbReference type="Proteomes" id="UP000603474"/>
    </source>
</evidence>
<dbReference type="PANTHER" id="PTHR36172">
    <property type="match status" value="1"/>
</dbReference>
<dbReference type="Proteomes" id="UP000603474">
    <property type="component" value="Unassembled WGS sequence"/>
</dbReference>
<dbReference type="Pfam" id="PF12323">
    <property type="entry name" value="HTH_OrfB_IS605"/>
    <property type="match status" value="1"/>
</dbReference>
<evidence type="ECO:0000256" key="3">
    <source>
        <dbReference type="ARBA" id="ARBA00022723"/>
    </source>
</evidence>
<sequence>MRKLLKSFKTEINPTEEQKVRIRKTIGTCRFIYNFYLAHNKELHESGKKFMSSSQFRVWLNNEYLPNHPECFWIKEAYSKSVTQAVVNYGQTALKRFFNHKSAFPKFKKKGKSDVKMYFVRNNPKDCCCERHRIKIPSLGWVRIKEKGYIPTTKDGYVIKSGHVSIKADRYYVSVLIEIPDHRIVNNSSEGIGIDLGLKDFAIVSNGKTYKNINKSAKLKKLEKKLAREQRSLSRKYENIKKGESTQKRNIQKQRLKIQKLHHRIDNIRTDYINKIIAEIVKTKPSHITIEDLNVSGMMKNKHLSKAVASQKFYEFKTKLLAKCKEYGIELRIVDRWYPSSKTCHCCKSIKKDLKLSDRVFRCDCGYIEDRDFNAALNLRDAITYEVA</sequence>
<evidence type="ECO:0000256" key="5">
    <source>
        <dbReference type="ARBA" id="ARBA00023125"/>
    </source>
</evidence>
<dbReference type="RefSeq" id="WP_187012141.1">
    <property type="nucleotide sequence ID" value="NZ_JACRWG010000018.1"/>
</dbReference>
<proteinExistence type="inferred from homology"/>
<dbReference type="Pfam" id="PF01385">
    <property type="entry name" value="OrfB_IS605"/>
    <property type="match status" value="1"/>
</dbReference>
<accession>A0ABR7KAK6</accession>
<keyword evidence="7" id="KW-0175">Coiled coil</keyword>
<evidence type="ECO:0000313" key="11">
    <source>
        <dbReference type="EMBL" id="MBC6009736.1"/>
    </source>
</evidence>
<dbReference type="EMBL" id="JACRWG010000018">
    <property type="protein sequence ID" value="MBC6009736.1"/>
    <property type="molecule type" value="Genomic_DNA"/>
</dbReference>
<feature type="domain" description="Cas12f1-like TNB" evidence="9">
    <location>
        <begin position="313"/>
        <end position="379"/>
    </location>
</feature>
<evidence type="ECO:0000256" key="7">
    <source>
        <dbReference type="SAM" id="Coils"/>
    </source>
</evidence>
<keyword evidence="6" id="KW-0233">DNA recombination</keyword>
<reference evidence="11 12" key="1">
    <citation type="submission" date="2020-08" db="EMBL/GenBank/DDBJ databases">
        <authorList>
            <person name="Liu C."/>
            <person name="Sun Q."/>
        </authorList>
    </citation>
    <scope>NUCLEOTIDE SEQUENCE [LARGE SCALE GENOMIC DNA]</scope>
    <source>
        <strain evidence="11 12">NSJ-22</strain>
    </source>
</reference>
<dbReference type="InterPro" id="IPR051491">
    <property type="entry name" value="Recombinase/Transposase-rel"/>
</dbReference>
<keyword evidence="5" id="KW-0238">DNA-binding</keyword>
<feature type="domain" description="Transposase putative helix-turn-helix" evidence="10">
    <location>
        <begin position="1"/>
        <end position="49"/>
    </location>
</feature>
<dbReference type="InterPro" id="IPR021027">
    <property type="entry name" value="Transposase_put_HTH"/>
</dbReference>
<keyword evidence="12" id="KW-1185">Reference proteome</keyword>
<dbReference type="PANTHER" id="PTHR36172:SF1">
    <property type="entry name" value="RESOLVASE-RELATED"/>
    <property type="match status" value="1"/>
</dbReference>
<organism evidence="11 12">
    <name type="scientific">Catenibacterium faecis</name>
    <dbReference type="NCBI Taxonomy" id="2764323"/>
    <lineage>
        <taxon>Bacteria</taxon>
        <taxon>Bacillati</taxon>
        <taxon>Bacillota</taxon>
        <taxon>Erysipelotrichia</taxon>
        <taxon>Erysipelotrichales</taxon>
        <taxon>Coprobacillaceae</taxon>
        <taxon>Catenibacterium</taxon>
    </lineage>
</organism>
<protein>
    <submittedName>
        <fullName evidence="11">IS200/IS605 family element transposase accessory protein TnpB</fullName>
    </submittedName>
</protein>
<evidence type="ECO:0000259" key="9">
    <source>
        <dbReference type="Pfam" id="PF07282"/>
    </source>
</evidence>
<feature type="domain" description="Probable transposase IS891/IS1136/IS1341" evidence="8">
    <location>
        <begin position="175"/>
        <end position="301"/>
    </location>
</feature>
<evidence type="ECO:0000256" key="6">
    <source>
        <dbReference type="ARBA" id="ARBA00023172"/>
    </source>
</evidence>
<evidence type="ECO:0000256" key="4">
    <source>
        <dbReference type="ARBA" id="ARBA00022833"/>
    </source>
</evidence>
<evidence type="ECO:0000259" key="8">
    <source>
        <dbReference type="Pfam" id="PF01385"/>
    </source>
</evidence>
<gene>
    <name evidence="11" type="primary">tnpB</name>
    <name evidence="11" type="ORF">H8909_05660</name>
</gene>